<sequence>MVNTEQTPTTTKSDGKFNSSREGEEVANMEPTTTDADSDDEFMDLDMRLRSSHLQDQRENYQNQNIWKTTNLMLLTV</sequence>
<keyword evidence="3" id="KW-1185">Reference proteome</keyword>
<name>A0ABQ9HBA2_9NEOP</name>
<proteinExistence type="predicted"/>
<organism evidence="2 3">
    <name type="scientific">Dryococelus australis</name>
    <dbReference type="NCBI Taxonomy" id="614101"/>
    <lineage>
        <taxon>Eukaryota</taxon>
        <taxon>Metazoa</taxon>
        <taxon>Ecdysozoa</taxon>
        <taxon>Arthropoda</taxon>
        <taxon>Hexapoda</taxon>
        <taxon>Insecta</taxon>
        <taxon>Pterygota</taxon>
        <taxon>Neoptera</taxon>
        <taxon>Polyneoptera</taxon>
        <taxon>Phasmatodea</taxon>
        <taxon>Verophasmatodea</taxon>
        <taxon>Anareolatae</taxon>
        <taxon>Phasmatidae</taxon>
        <taxon>Eurycanthinae</taxon>
        <taxon>Dryococelus</taxon>
    </lineage>
</organism>
<feature type="compositionally biased region" description="Basic and acidic residues" evidence="1">
    <location>
        <begin position="13"/>
        <end position="24"/>
    </location>
</feature>
<evidence type="ECO:0000313" key="3">
    <source>
        <dbReference type="Proteomes" id="UP001159363"/>
    </source>
</evidence>
<dbReference type="EMBL" id="JARBHB010000006">
    <property type="protein sequence ID" value="KAJ8881549.1"/>
    <property type="molecule type" value="Genomic_DNA"/>
</dbReference>
<feature type="region of interest" description="Disordered" evidence="1">
    <location>
        <begin position="1"/>
        <end position="39"/>
    </location>
</feature>
<evidence type="ECO:0000313" key="2">
    <source>
        <dbReference type="EMBL" id="KAJ8881549.1"/>
    </source>
</evidence>
<evidence type="ECO:0000256" key="1">
    <source>
        <dbReference type="SAM" id="MobiDB-lite"/>
    </source>
</evidence>
<gene>
    <name evidence="2" type="ORF">PR048_018031</name>
</gene>
<comment type="caution">
    <text evidence="2">The sequence shown here is derived from an EMBL/GenBank/DDBJ whole genome shotgun (WGS) entry which is preliminary data.</text>
</comment>
<protein>
    <submittedName>
        <fullName evidence="2">Uncharacterized protein</fullName>
    </submittedName>
</protein>
<reference evidence="2 3" key="1">
    <citation type="submission" date="2023-02" db="EMBL/GenBank/DDBJ databases">
        <title>LHISI_Scaffold_Assembly.</title>
        <authorList>
            <person name="Stuart O.P."/>
            <person name="Cleave R."/>
            <person name="Magrath M.J.L."/>
            <person name="Mikheyev A.S."/>
        </authorList>
    </citation>
    <scope>NUCLEOTIDE SEQUENCE [LARGE SCALE GENOMIC DNA]</scope>
    <source>
        <strain evidence="2">Daus_M_001</strain>
        <tissue evidence="2">Leg muscle</tissue>
    </source>
</reference>
<accession>A0ABQ9HBA2</accession>
<dbReference type="Proteomes" id="UP001159363">
    <property type="component" value="Chromosome 5"/>
</dbReference>
<feature type="compositionally biased region" description="Polar residues" evidence="1">
    <location>
        <begin position="1"/>
        <end position="12"/>
    </location>
</feature>